<name>A0A9P4NX85_9PEZI</name>
<comment type="caution">
    <text evidence="1">The sequence shown here is derived from an EMBL/GenBank/DDBJ whole genome shotgun (WGS) entry which is preliminary data.</text>
</comment>
<protein>
    <submittedName>
        <fullName evidence="1">Uncharacterized protein</fullName>
    </submittedName>
</protein>
<keyword evidence="2" id="KW-1185">Reference proteome</keyword>
<gene>
    <name evidence="1" type="ORF">EJ08DRAFT_647721</name>
</gene>
<proteinExistence type="predicted"/>
<dbReference type="AlphaFoldDB" id="A0A9P4NX85"/>
<dbReference type="EMBL" id="MU007023">
    <property type="protein sequence ID" value="KAF2432978.1"/>
    <property type="molecule type" value="Genomic_DNA"/>
</dbReference>
<reference evidence="1" key="1">
    <citation type="journal article" date="2020" name="Stud. Mycol.">
        <title>101 Dothideomycetes genomes: a test case for predicting lifestyles and emergence of pathogens.</title>
        <authorList>
            <person name="Haridas S."/>
            <person name="Albert R."/>
            <person name="Binder M."/>
            <person name="Bloem J."/>
            <person name="Labutti K."/>
            <person name="Salamov A."/>
            <person name="Andreopoulos B."/>
            <person name="Baker S."/>
            <person name="Barry K."/>
            <person name="Bills G."/>
            <person name="Bluhm B."/>
            <person name="Cannon C."/>
            <person name="Castanera R."/>
            <person name="Culley D."/>
            <person name="Daum C."/>
            <person name="Ezra D."/>
            <person name="Gonzalez J."/>
            <person name="Henrissat B."/>
            <person name="Kuo A."/>
            <person name="Liang C."/>
            <person name="Lipzen A."/>
            <person name="Lutzoni F."/>
            <person name="Magnuson J."/>
            <person name="Mondo S."/>
            <person name="Nolan M."/>
            <person name="Ohm R."/>
            <person name="Pangilinan J."/>
            <person name="Park H.-J."/>
            <person name="Ramirez L."/>
            <person name="Alfaro M."/>
            <person name="Sun H."/>
            <person name="Tritt A."/>
            <person name="Yoshinaga Y."/>
            <person name="Zwiers L.-H."/>
            <person name="Turgeon B."/>
            <person name="Goodwin S."/>
            <person name="Spatafora J."/>
            <person name="Crous P."/>
            <person name="Grigoriev I."/>
        </authorList>
    </citation>
    <scope>NUCLEOTIDE SEQUENCE</scope>
    <source>
        <strain evidence="1">CBS 130266</strain>
    </source>
</reference>
<dbReference type="Proteomes" id="UP000800235">
    <property type="component" value="Unassembled WGS sequence"/>
</dbReference>
<evidence type="ECO:0000313" key="1">
    <source>
        <dbReference type="EMBL" id="KAF2432978.1"/>
    </source>
</evidence>
<organism evidence="1 2">
    <name type="scientific">Tothia fuscella</name>
    <dbReference type="NCBI Taxonomy" id="1048955"/>
    <lineage>
        <taxon>Eukaryota</taxon>
        <taxon>Fungi</taxon>
        <taxon>Dikarya</taxon>
        <taxon>Ascomycota</taxon>
        <taxon>Pezizomycotina</taxon>
        <taxon>Dothideomycetes</taxon>
        <taxon>Pleosporomycetidae</taxon>
        <taxon>Venturiales</taxon>
        <taxon>Cylindrosympodiaceae</taxon>
        <taxon>Tothia</taxon>
    </lineage>
</organism>
<sequence length="93" mass="10514">MAILVVMIQDFRLSSFVHLGWVCFSGSLQGMRRVEFVISFFLVKFRLFRLSHLAFLLLICLTRGVWPDLCCDSLVTWIDSDGFVIVAGIGIGI</sequence>
<evidence type="ECO:0000313" key="2">
    <source>
        <dbReference type="Proteomes" id="UP000800235"/>
    </source>
</evidence>
<accession>A0A9P4NX85</accession>